<proteinExistence type="predicted"/>
<reference evidence="1" key="2">
    <citation type="journal article" date="2015" name="Data Brief">
        <title>Shoot transcriptome of the giant reed, Arundo donax.</title>
        <authorList>
            <person name="Barrero R.A."/>
            <person name="Guerrero F.D."/>
            <person name="Moolhuijzen P."/>
            <person name="Goolsby J.A."/>
            <person name="Tidwell J."/>
            <person name="Bellgard S.E."/>
            <person name="Bellgard M.I."/>
        </authorList>
    </citation>
    <scope>NUCLEOTIDE SEQUENCE</scope>
    <source>
        <tissue evidence="1">Shoot tissue taken approximately 20 cm above the soil surface</tissue>
    </source>
</reference>
<dbReference type="AlphaFoldDB" id="A0A0A9EDW5"/>
<accession>A0A0A9EDW5</accession>
<reference evidence="1" key="1">
    <citation type="submission" date="2014-09" db="EMBL/GenBank/DDBJ databases">
        <authorList>
            <person name="Magalhaes I.L.F."/>
            <person name="Oliveira U."/>
            <person name="Santos F.R."/>
            <person name="Vidigal T.H.D.A."/>
            <person name="Brescovit A.D."/>
            <person name="Santos A.J."/>
        </authorList>
    </citation>
    <scope>NUCLEOTIDE SEQUENCE</scope>
    <source>
        <tissue evidence="1">Shoot tissue taken approximately 20 cm above the soil surface</tissue>
    </source>
</reference>
<dbReference type="EMBL" id="GBRH01203683">
    <property type="protein sequence ID" value="JAD94212.1"/>
    <property type="molecule type" value="Transcribed_RNA"/>
</dbReference>
<evidence type="ECO:0000313" key="1">
    <source>
        <dbReference type="EMBL" id="JAD94212.1"/>
    </source>
</evidence>
<organism evidence="1">
    <name type="scientific">Arundo donax</name>
    <name type="common">Giant reed</name>
    <name type="synonym">Donax arundinaceus</name>
    <dbReference type="NCBI Taxonomy" id="35708"/>
    <lineage>
        <taxon>Eukaryota</taxon>
        <taxon>Viridiplantae</taxon>
        <taxon>Streptophyta</taxon>
        <taxon>Embryophyta</taxon>
        <taxon>Tracheophyta</taxon>
        <taxon>Spermatophyta</taxon>
        <taxon>Magnoliopsida</taxon>
        <taxon>Liliopsida</taxon>
        <taxon>Poales</taxon>
        <taxon>Poaceae</taxon>
        <taxon>PACMAD clade</taxon>
        <taxon>Arundinoideae</taxon>
        <taxon>Arundineae</taxon>
        <taxon>Arundo</taxon>
    </lineage>
</organism>
<name>A0A0A9EDW5_ARUDO</name>
<protein>
    <submittedName>
        <fullName evidence="1">Uncharacterized protein</fullName>
    </submittedName>
</protein>
<sequence>MLSELLMFKVNGIEQVQANHVLLALVSASTPQVFASLCCRSIMFS</sequence>